<evidence type="ECO:0000313" key="3">
    <source>
        <dbReference type="Proteomes" id="UP000000753"/>
    </source>
</evidence>
<dbReference type="InterPro" id="IPR051924">
    <property type="entry name" value="GST_Kappa/NadH"/>
</dbReference>
<dbReference type="PANTHER" id="PTHR42943">
    <property type="entry name" value="GLUTATHIONE S-TRANSFERASE KAPPA"/>
    <property type="match status" value="1"/>
</dbReference>
<dbReference type="KEGG" id="swp:swp_0744"/>
<keyword evidence="3" id="KW-1185">Reference proteome</keyword>
<organism evidence="2 3">
    <name type="scientific">Shewanella piezotolerans (strain WP3 / JCM 13877)</name>
    <dbReference type="NCBI Taxonomy" id="225849"/>
    <lineage>
        <taxon>Bacteria</taxon>
        <taxon>Pseudomonadati</taxon>
        <taxon>Pseudomonadota</taxon>
        <taxon>Gammaproteobacteria</taxon>
        <taxon>Alteromonadales</taxon>
        <taxon>Shewanellaceae</taxon>
        <taxon>Shewanella</taxon>
    </lineage>
</organism>
<gene>
    <name evidence="2" type="ordered locus">swp_0744</name>
</gene>
<reference evidence="2 3" key="1">
    <citation type="journal article" date="2008" name="PLoS ONE">
        <title>Environmental adaptation: genomic analysis of the piezotolerant and psychrotolerant deep-sea iron reducing bacterium Shewanella piezotolerans WP3.</title>
        <authorList>
            <person name="Wang F."/>
            <person name="Wang J."/>
            <person name="Jian H."/>
            <person name="Zhang B."/>
            <person name="Li S."/>
            <person name="Wang F."/>
            <person name="Zeng X."/>
            <person name="Gao L."/>
            <person name="Bartlett D.H."/>
            <person name="Yu J."/>
            <person name="Hu S."/>
            <person name="Xiao X."/>
        </authorList>
    </citation>
    <scope>NUCLEOTIDE SEQUENCE [LARGE SCALE GENOMIC DNA]</scope>
    <source>
        <strain evidence="3">WP3 / JCM 13877</strain>
    </source>
</reference>
<feature type="domain" description="DSBA-like thioredoxin" evidence="1">
    <location>
        <begin position="237"/>
        <end position="424"/>
    </location>
</feature>
<accession>B8CIT1</accession>
<dbReference type="SUPFAM" id="SSF52833">
    <property type="entry name" value="Thioredoxin-like"/>
    <property type="match status" value="2"/>
</dbReference>
<proteinExistence type="predicted"/>
<dbReference type="AlphaFoldDB" id="B8CIT1"/>
<dbReference type="Pfam" id="PF01323">
    <property type="entry name" value="DSBA"/>
    <property type="match status" value="1"/>
</dbReference>
<evidence type="ECO:0000259" key="1">
    <source>
        <dbReference type="Pfam" id="PF01323"/>
    </source>
</evidence>
<dbReference type="InterPro" id="IPR036249">
    <property type="entry name" value="Thioredoxin-like_sf"/>
</dbReference>
<protein>
    <submittedName>
        <fullName evidence="2">DSBA-like thioredoxin domain protein</fullName>
    </submittedName>
</protein>
<dbReference type="PANTHER" id="PTHR42943:SF2">
    <property type="entry name" value="GLUTATHIONE S-TRANSFERASE KAPPA 1"/>
    <property type="match status" value="1"/>
</dbReference>
<name>B8CIT1_SHEPW</name>
<dbReference type="HOGENOM" id="CLU_617856_0_0_6"/>
<dbReference type="eggNOG" id="COG3917">
    <property type="taxonomic scope" value="Bacteria"/>
</dbReference>
<sequence>MPYLAQCLSSNELLNTKRYIFELKRKLLRQPHDLKVFIKIDDPYSYILLQALVPFITRYGAAMPLSLSFHPIISQAKNAFPEPLLWQKNAFNDCQYLAKLYGFNFPDTNLSCDSQKITATKALLACDASTTEIHQLITIFEQFWLGKLTGNNASLSHVEDEILARNKALLKTLGHYQSATIYYGNEWYWGVDRLAYLEQRLNTLSQQNLAPQYTKTRLRSDIQVLDSKIPRLNQPHLTLYFSIRSPYSHLGLEQAAKLVDKYQIPLRVKPVLPMIMRGLAVPTAKKMYIFHDTTREARRLNIDYGKVADPLGKGVERCYALFEYAEQQGKAVEYLLNYSRAVNSQGIHSHTDEGLKRIVERSGLDWQRALSLLEQTNWRQWAQQNLEEMLALGLWGVPSFNYQDNHQKISVWGQDRLARIEQLIVAQND</sequence>
<dbReference type="EMBL" id="CP000472">
    <property type="protein sequence ID" value="ACJ27557.1"/>
    <property type="molecule type" value="Genomic_DNA"/>
</dbReference>
<evidence type="ECO:0000313" key="2">
    <source>
        <dbReference type="EMBL" id="ACJ27557.1"/>
    </source>
</evidence>
<dbReference type="STRING" id="225849.swp_0744"/>
<dbReference type="Gene3D" id="3.40.30.10">
    <property type="entry name" value="Glutaredoxin"/>
    <property type="match status" value="1"/>
</dbReference>
<dbReference type="InterPro" id="IPR001853">
    <property type="entry name" value="DSBA-like_thioredoxin_dom"/>
</dbReference>
<dbReference type="Proteomes" id="UP000000753">
    <property type="component" value="Chromosome"/>
</dbReference>
<dbReference type="GO" id="GO:0016491">
    <property type="term" value="F:oxidoreductase activity"/>
    <property type="evidence" value="ECO:0007669"/>
    <property type="project" value="InterPro"/>
</dbReference>